<dbReference type="Gene3D" id="3.30.9.10">
    <property type="entry name" value="D-Amino Acid Oxidase, subunit A, domain 2"/>
    <property type="match status" value="1"/>
</dbReference>
<dbReference type="Pfam" id="PF01266">
    <property type="entry name" value="DAO"/>
    <property type="match status" value="1"/>
</dbReference>
<dbReference type="GO" id="GO:0005737">
    <property type="term" value="C:cytoplasm"/>
    <property type="evidence" value="ECO:0007669"/>
    <property type="project" value="TreeGrafter"/>
</dbReference>
<evidence type="ECO:0000259" key="3">
    <source>
        <dbReference type="Pfam" id="PF01266"/>
    </source>
</evidence>
<protein>
    <submittedName>
        <fullName evidence="4">FAD-dependent oxidoreductase</fullName>
    </submittedName>
</protein>
<dbReference type="InterPro" id="IPR006076">
    <property type="entry name" value="FAD-dep_OxRdtase"/>
</dbReference>
<dbReference type="PANTHER" id="PTHR13847">
    <property type="entry name" value="SARCOSINE DEHYDROGENASE-RELATED"/>
    <property type="match status" value="1"/>
</dbReference>
<dbReference type="PANTHER" id="PTHR13847:SF280">
    <property type="entry name" value="D-AMINO ACID DEHYDROGENASE"/>
    <property type="match status" value="1"/>
</dbReference>
<dbReference type="Proteomes" id="UP000253594">
    <property type="component" value="Unassembled WGS sequence"/>
</dbReference>
<dbReference type="GO" id="GO:0005886">
    <property type="term" value="C:plasma membrane"/>
    <property type="evidence" value="ECO:0007669"/>
    <property type="project" value="TreeGrafter"/>
</dbReference>
<evidence type="ECO:0000256" key="1">
    <source>
        <dbReference type="ARBA" id="ARBA00009410"/>
    </source>
</evidence>
<dbReference type="SUPFAM" id="SSF51905">
    <property type="entry name" value="FAD/NAD(P)-binding domain"/>
    <property type="match status" value="1"/>
</dbReference>
<dbReference type="GO" id="GO:0008718">
    <property type="term" value="F:D-amino-acid dehydrogenase activity"/>
    <property type="evidence" value="ECO:0007669"/>
    <property type="project" value="TreeGrafter"/>
</dbReference>
<dbReference type="EMBL" id="QORE01000106">
    <property type="protein sequence ID" value="RCI75892.1"/>
    <property type="molecule type" value="Genomic_DNA"/>
</dbReference>
<organism evidence="4 5">
    <name type="scientific">Pseudomonas aeruginosa</name>
    <dbReference type="NCBI Taxonomy" id="287"/>
    <lineage>
        <taxon>Bacteria</taxon>
        <taxon>Pseudomonadati</taxon>
        <taxon>Pseudomonadota</taxon>
        <taxon>Gammaproteobacteria</taxon>
        <taxon>Pseudomonadales</taxon>
        <taxon>Pseudomonadaceae</taxon>
        <taxon>Pseudomonas</taxon>
    </lineage>
</organism>
<dbReference type="InterPro" id="IPR036188">
    <property type="entry name" value="FAD/NAD-bd_sf"/>
</dbReference>
<reference evidence="4 5" key="1">
    <citation type="submission" date="2018-07" db="EMBL/GenBank/DDBJ databases">
        <title>Mechanisms of high-level aminoglycoside resistance among Gram-negative pathogens in Brazil.</title>
        <authorList>
            <person name="Ballaben A.S."/>
            <person name="Darini A.L.C."/>
            <person name="Doi Y."/>
        </authorList>
    </citation>
    <scope>NUCLEOTIDE SEQUENCE [LARGE SCALE GENOMIC DNA]</scope>
    <source>
        <strain evidence="4 5">B2-305</strain>
    </source>
</reference>
<feature type="domain" description="FAD dependent oxidoreductase" evidence="3">
    <location>
        <begin position="4"/>
        <end position="308"/>
    </location>
</feature>
<comment type="similarity">
    <text evidence="1">Belongs to the DadA oxidoreductase family.</text>
</comment>
<keyword evidence="2" id="KW-0560">Oxidoreductase</keyword>
<evidence type="ECO:0000256" key="2">
    <source>
        <dbReference type="ARBA" id="ARBA00023002"/>
    </source>
</evidence>
<proteinExistence type="inferred from homology"/>
<dbReference type="GO" id="GO:0055130">
    <property type="term" value="P:D-alanine catabolic process"/>
    <property type="evidence" value="ECO:0007669"/>
    <property type="project" value="TreeGrafter"/>
</dbReference>
<dbReference type="AlphaFoldDB" id="A0A367MFF8"/>
<gene>
    <name evidence="4" type="ORF">DT376_05285</name>
</gene>
<evidence type="ECO:0000313" key="4">
    <source>
        <dbReference type="EMBL" id="RCI75892.1"/>
    </source>
</evidence>
<feature type="non-terminal residue" evidence="4">
    <location>
        <position position="310"/>
    </location>
</feature>
<evidence type="ECO:0000313" key="5">
    <source>
        <dbReference type="Proteomes" id="UP000253594"/>
    </source>
</evidence>
<comment type="caution">
    <text evidence="4">The sequence shown here is derived from an EMBL/GenBank/DDBJ whole genome shotgun (WGS) entry which is preliminary data.</text>
</comment>
<name>A0A367MFF8_PSEAI</name>
<sequence length="310" mass="33619">MAQRVCIIGAGVVGLATAYALVREGFDVTLVEARERGGLETSYANGGQLSYRYVAPLADSGVPAQALGWLLRNDAPLRLRPRLDPAPWRGLLGFLADCRGSLNRRNAAHLLRLALLSQRTLQDWREEDGLDGFDWRRNGKLVAFRQPASFARARQGLADPSAQFVLTAAECLALEPALSAAPFVGGIHTPDEEVADCHAFCVQLAERLQASGHCRQLHGRRVTKIVEGGAAVRGVEVGGDLIEADHVVLAAGYRSAELMLPGLRLPLYPLKGYSLTLPVGAQHRAPDTSITDYDRKIVYARIGERLRIAA</sequence>
<dbReference type="Gene3D" id="3.50.50.60">
    <property type="entry name" value="FAD/NAD(P)-binding domain"/>
    <property type="match status" value="2"/>
</dbReference>
<accession>A0A367MFF8</accession>